<keyword evidence="2 3" id="KW-0456">Lyase</keyword>
<evidence type="ECO:0000256" key="3">
    <source>
        <dbReference type="RuleBase" id="RU366045"/>
    </source>
</evidence>
<keyword evidence="4" id="KW-1133">Transmembrane helix</keyword>
<evidence type="ECO:0000259" key="5">
    <source>
        <dbReference type="Pfam" id="PF04909"/>
    </source>
</evidence>
<dbReference type="GO" id="GO:0019748">
    <property type="term" value="P:secondary metabolic process"/>
    <property type="evidence" value="ECO:0007669"/>
    <property type="project" value="TreeGrafter"/>
</dbReference>
<dbReference type="AlphaFoldDB" id="A0AAW0E689"/>
<proteinExistence type="inferred from homology"/>
<evidence type="ECO:0000256" key="1">
    <source>
        <dbReference type="ARBA" id="ARBA00022793"/>
    </source>
</evidence>
<evidence type="ECO:0000256" key="4">
    <source>
        <dbReference type="SAM" id="Phobius"/>
    </source>
</evidence>
<dbReference type="SUPFAM" id="SSF51556">
    <property type="entry name" value="Metallo-dependent hydrolases"/>
    <property type="match status" value="1"/>
</dbReference>
<evidence type="ECO:0000313" key="6">
    <source>
        <dbReference type="EMBL" id="KAK7060560.1"/>
    </source>
</evidence>
<dbReference type="GO" id="GO:0005737">
    <property type="term" value="C:cytoplasm"/>
    <property type="evidence" value="ECO:0007669"/>
    <property type="project" value="TreeGrafter"/>
</dbReference>
<dbReference type="EMBL" id="JAYKXP010000003">
    <property type="protein sequence ID" value="KAK7060560.1"/>
    <property type="molecule type" value="Genomic_DNA"/>
</dbReference>
<dbReference type="GO" id="GO:0016831">
    <property type="term" value="F:carboxy-lyase activity"/>
    <property type="evidence" value="ECO:0007669"/>
    <property type="project" value="UniProtKB-KW"/>
</dbReference>
<keyword evidence="1 3" id="KW-0210">Decarboxylase</keyword>
<dbReference type="PANTHER" id="PTHR21240">
    <property type="entry name" value="2-AMINO-3-CARBOXYLMUCONATE-6-SEMIALDEHYDE DECARBOXYLASE"/>
    <property type="match status" value="1"/>
</dbReference>
<dbReference type="Gene3D" id="3.20.20.140">
    <property type="entry name" value="Metal-dependent hydrolases"/>
    <property type="match status" value="1"/>
</dbReference>
<comment type="caution">
    <text evidence="6">The sequence shown here is derived from an EMBL/GenBank/DDBJ whole genome shotgun (WGS) entry which is preliminary data.</text>
</comment>
<dbReference type="GO" id="GO:0016787">
    <property type="term" value="F:hydrolase activity"/>
    <property type="evidence" value="ECO:0007669"/>
    <property type="project" value="InterPro"/>
</dbReference>
<feature type="transmembrane region" description="Helical" evidence="4">
    <location>
        <begin position="187"/>
        <end position="208"/>
    </location>
</feature>
<reference evidence="6 7" key="1">
    <citation type="submission" date="2024-01" db="EMBL/GenBank/DDBJ databases">
        <title>A draft genome for a cacao thread blight-causing isolate of Paramarasmius palmivorus.</title>
        <authorList>
            <person name="Baruah I.K."/>
            <person name="Bukari Y."/>
            <person name="Amoako-Attah I."/>
            <person name="Meinhardt L.W."/>
            <person name="Bailey B.A."/>
            <person name="Cohen S.P."/>
        </authorList>
    </citation>
    <scope>NUCLEOTIDE SEQUENCE [LARGE SCALE GENOMIC DNA]</scope>
    <source>
        <strain evidence="6 7">GH-12</strain>
    </source>
</reference>
<organism evidence="6 7">
    <name type="scientific">Paramarasmius palmivorus</name>
    <dbReference type="NCBI Taxonomy" id="297713"/>
    <lineage>
        <taxon>Eukaryota</taxon>
        <taxon>Fungi</taxon>
        <taxon>Dikarya</taxon>
        <taxon>Basidiomycota</taxon>
        <taxon>Agaricomycotina</taxon>
        <taxon>Agaricomycetes</taxon>
        <taxon>Agaricomycetidae</taxon>
        <taxon>Agaricales</taxon>
        <taxon>Marasmiineae</taxon>
        <taxon>Marasmiaceae</taxon>
        <taxon>Paramarasmius</taxon>
    </lineage>
</organism>
<keyword evidence="4" id="KW-0812">Transmembrane</keyword>
<accession>A0AAW0E689</accession>
<keyword evidence="4" id="KW-0472">Membrane</keyword>
<dbReference type="InterPro" id="IPR032465">
    <property type="entry name" value="ACMSD"/>
</dbReference>
<dbReference type="Proteomes" id="UP001383192">
    <property type="component" value="Unassembled WGS sequence"/>
</dbReference>
<keyword evidence="7" id="KW-1185">Reference proteome</keyword>
<dbReference type="PANTHER" id="PTHR21240:SF28">
    <property type="entry name" value="ISO-OROTATE DECARBOXYLASE (EUROFUNG)"/>
    <property type="match status" value="1"/>
</dbReference>
<dbReference type="InterPro" id="IPR006680">
    <property type="entry name" value="Amidohydro-rel"/>
</dbReference>
<protein>
    <recommendedName>
        <fullName evidence="5">Amidohydrolase-related domain-containing protein</fullName>
    </recommendedName>
</protein>
<comment type="similarity">
    <text evidence="3">Belongs to the metallo-dependent hydrolases superfamily.</text>
</comment>
<sequence>MNADVGYQTPAENLPWSPEISLRSMVSSGVDLAILSFPAISAGFVGEENRQKTRNLNLYAKKICNDHPGRFGFFATLPFLDDTQGALEEIRYALDELKSDGIGMPSSYGIGPEAKYIGHDAYDSIWAELNRRKAVVFLHGAQTPSSTPYPDPLLGIPIVEVPNETFKAAAHLVVTGRKRKYPDVKIILAHLGGSTPFLWCVSFMLCVAKMFRMISSARVAVLSKHMGCHLTPEEIIQDFKTFYYETALGAHETTLTAMQSFVSYEQILFGTDFPAVSTEMADWYTKNLEVFYAEKRDVLEAIKYKNAKRLFPNLHVV</sequence>
<evidence type="ECO:0000313" key="7">
    <source>
        <dbReference type="Proteomes" id="UP001383192"/>
    </source>
</evidence>
<dbReference type="Pfam" id="PF04909">
    <property type="entry name" value="Amidohydro_2"/>
    <property type="match status" value="1"/>
</dbReference>
<feature type="domain" description="Amidohydrolase-related" evidence="5">
    <location>
        <begin position="48"/>
        <end position="312"/>
    </location>
</feature>
<name>A0AAW0E689_9AGAR</name>
<dbReference type="InterPro" id="IPR032466">
    <property type="entry name" value="Metal_Hydrolase"/>
</dbReference>
<gene>
    <name evidence="6" type="ORF">VNI00_001326</name>
</gene>
<evidence type="ECO:0000256" key="2">
    <source>
        <dbReference type="ARBA" id="ARBA00023239"/>
    </source>
</evidence>